<dbReference type="InParanoid" id="A0A0V1BY49"/>
<dbReference type="Proteomes" id="UP000054776">
    <property type="component" value="Unassembled WGS sequence"/>
</dbReference>
<protein>
    <submittedName>
        <fullName evidence="1">Uncharacterized protein</fullName>
    </submittedName>
</protein>
<dbReference type="EMBL" id="JYDH01000007">
    <property type="protein sequence ID" value="KRY41692.1"/>
    <property type="molecule type" value="Genomic_DNA"/>
</dbReference>
<sequence length="64" mass="7635">MKIHHQIVVLKYDSSKTIVELFAKLFNNYIVRHLVIEIETLIVHQLQLLMPARKLNGRWNLLQN</sequence>
<accession>A0A0V1BY49</accession>
<gene>
    <name evidence="1" type="ORF">T01_6236</name>
</gene>
<dbReference type="AlphaFoldDB" id="A0A0V1BY49"/>
<organism evidence="1 2">
    <name type="scientific">Trichinella spiralis</name>
    <name type="common">Trichina worm</name>
    <dbReference type="NCBI Taxonomy" id="6334"/>
    <lineage>
        <taxon>Eukaryota</taxon>
        <taxon>Metazoa</taxon>
        <taxon>Ecdysozoa</taxon>
        <taxon>Nematoda</taxon>
        <taxon>Enoplea</taxon>
        <taxon>Dorylaimia</taxon>
        <taxon>Trichinellida</taxon>
        <taxon>Trichinellidae</taxon>
        <taxon>Trichinella</taxon>
    </lineage>
</organism>
<evidence type="ECO:0000313" key="1">
    <source>
        <dbReference type="EMBL" id="KRY41692.1"/>
    </source>
</evidence>
<keyword evidence="2" id="KW-1185">Reference proteome</keyword>
<dbReference type="OrthoDB" id="10516466at2759"/>
<evidence type="ECO:0000313" key="2">
    <source>
        <dbReference type="Proteomes" id="UP000054776"/>
    </source>
</evidence>
<proteinExistence type="predicted"/>
<comment type="caution">
    <text evidence="1">The sequence shown here is derived from an EMBL/GenBank/DDBJ whole genome shotgun (WGS) entry which is preliminary data.</text>
</comment>
<name>A0A0V1BY49_TRISP</name>
<reference evidence="1 2" key="1">
    <citation type="submission" date="2015-01" db="EMBL/GenBank/DDBJ databases">
        <title>Evolution of Trichinella species and genotypes.</title>
        <authorList>
            <person name="Korhonen P.K."/>
            <person name="Edoardo P."/>
            <person name="Giuseppe L.R."/>
            <person name="Gasser R.B."/>
        </authorList>
    </citation>
    <scope>NUCLEOTIDE SEQUENCE [LARGE SCALE GENOMIC DNA]</scope>
    <source>
        <strain evidence="1">ISS3</strain>
    </source>
</reference>